<comment type="subcellular location">
    <subcellularLocation>
        <location evidence="1">Cell outer membrane</location>
    </subcellularLocation>
</comment>
<proteinExistence type="predicted"/>
<evidence type="ECO:0000313" key="8">
    <source>
        <dbReference type="Proteomes" id="UP001432017"/>
    </source>
</evidence>
<evidence type="ECO:0000256" key="1">
    <source>
        <dbReference type="ARBA" id="ARBA00004442"/>
    </source>
</evidence>
<keyword evidence="3" id="KW-0998">Cell outer membrane</keyword>
<dbReference type="PRINTS" id="PR01021">
    <property type="entry name" value="OMPADOMAIN"/>
</dbReference>
<dbReference type="EMBL" id="JBAJJM010000014">
    <property type="protein sequence ID" value="MEG9476518.1"/>
    <property type="molecule type" value="Genomic_DNA"/>
</dbReference>
<dbReference type="Gene3D" id="3.30.1330.60">
    <property type="entry name" value="OmpA-like domain"/>
    <property type="match status" value="1"/>
</dbReference>
<evidence type="ECO:0000256" key="2">
    <source>
        <dbReference type="ARBA" id="ARBA00023136"/>
    </source>
</evidence>
<dbReference type="Pfam" id="PF00691">
    <property type="entry name" value="OmpA"/>
    <property type="match status" value="1"/>
</dbReference>
<dbReference type="PRINTS" id="PR01023">
    <property type="entry name" value="NAFLGMOTY"/>
</dbReference>
<evidence type="ECO:0000259" key="6">
    <source>
        <dbReference type="PROSITE" id="PS51123"/>
    </source>
</evidence>
<dbReference type="RefSeq" id="WP_334254507.1">
    <property type="nucleotide sequence ID" value="NZ_JBAJJM010000014.1"/>
</dbReference>
<protein>
    <submittedName>
        <fullName evidence="7">OmpA family protein</fullName>
    </submittedName>
</protein>
<keyword evidence="8" id="KW-1185">Reference proteome</keyword>
<name>A0ABU7ZII1_9PAST</name>
<sequence>MNFDLNQLLQQGPVREFLLNQVGKQLGVTNETGGNLLNKGLALILGGMSQKASSTEGANSLFNLIRNTNLQANPLDILMGKTDVANNATGSLSNLFELGKNILPNLFGDRTDVIASHLATSTNTSPAASKGILGLLLPIVFSFFKNKLSSGFGLSNFTNLLAEQTRAVSTELDGGALTALGFANSSFSDVLSNVAKVGTVSAATAAAAHTATTRSASTTTTVKTEPAKSSSLSKWLIGAGIVLATLFGIKSCSDKGSTTTANAPAVQTTPATPAAEMVKVSDGLGNLAWEKTDKDLTVSGTVQNDGIKANILDAFKGLAAGLPLVDKLMVDAKADKFSFNNFSGLADLFKDFPGVNGSFADKVFNLIGEVTSEDAKTSLVEKAKALLGNLFTVNADKVNVNEPEAEVLADMSLSTLDLDIMFATASSEINPRYFRRLNALAQYFVENKRTGEISGYTDNVGDAAANQQLSEQRAKSVRDYLIKQGVPAESLTAVGYGQDNPVADNSTEEGRKKNRRIEFNVR</sequence>
<organism evidence="7 8">
    <name type="scientific">Mannheimia indoligenes</name>
    <dbReference type="NCBI Taxonomy" id="3103145"/>
    <lineage>
        <taxon>Bacteria</taxon>
        <taxon>Pseudomonadati</taxon>
        <taxon>Pseudomonadota</taxon>
        <taxon>Gammaproteobacteria</taxon>
        <taxon>Pasteurellales</taxon>
        <taxon>Pasteurellaceae</taxon>
        <taxon>Mannheimia</taxon>
    </lineage>
</organism>
<dbReference type="InterPro" id="IPR036737">
    <property type="entry name" value="OmpA-like_sf"/>
</dbReference>
<dbReference type="PANTHER" id="PTHR30329">
    <property type="entry name" value="STATOR ELEMENT OF FLAGELLAR MOTOR COMPLEX"/>
    <property type="match status" value="1"/>
</dbReference>
<feature type="compositionally biased region" description="Basic and acidic residues" evidence="5">
    <location>
        <begin position="508"/>
        <end position="522"/>
    </location>
</feature>
<reference evidence="7" key="1">
    <citation type="submission" date="2023-12" db="EMBL/GenBank/DDBJ databases">
        <title>Mannheima indologenes sp. nov. proposed for Clade V organisms of Mannheimia.</title>
        <authorList>
            <person name="Christensen H."/>
        </authorList>
    </citation>
    <scope>NUCLEOTIDE SEQUENCE</scope>
    <source>
        <strain evidence="7">M14.4</strain>
    </source>
</reference>
<dbReference type="InterPro" id="IPR006665">
    <property type="entry name" value="OmpA-like"/>
</dbReference>
<dbReference type="SUPFAM" id="SSF103088">
    <property type="entry name" value="OmpA-like"/>
    <property type="match status" value="1"/>
</dbReference>
<dbReference type="Pfam" id="PF06078">
    <property type="entry name" value="DUF937"/>
    <property type="match status" value="1"/>
</dbReference>
<feature type="region of interest" description="Disordered" evidence="5">
    <location>
        <begin position="495"/>
        <end position="522"/>
    </location>
</feature>
<dbReference type="CDD" id="cd07185">
    <property type="entry name" value="OmpA_C-like"/>
    <property type="match status" value="1"/>
</dbReference>
<feature type="domain" description="OmpA-like" evidence="6">
    <location>
        <begin position="409"/>
        <end position="522"/>
    </location>
</feature>
<dbReference type="PROSITE" id="PS51123">
    <property type="entry name" value="OMPA_2"/>
    <property type="match status" value="1"/>
</dbReference>
<evidence type="ECO:0000256" key="4">
    <source>
        <dbReference type="PROSITE-ProRule" id="PRU00473"/>
    </source>
</evidence>
<gene>
    <name evidence="7" type="ORF">V6W77_09580</name>
</gene>
<dbReference type="InterPro" id="IPR006664">
    <property type="entry name" value="OMP_bac"/>
</dbReference>
<comment type="caution">
    <text evidence="7">The sequence shown here is derived from an EMBL/GenBank/DDBJ whole genome shotgun (WGS) entry which is preliminary data.</text>
</comment>
<evidence type="ECO:0000313" key="7">
    <source>
        <dbReference type="EMBL" id="MEG9476518.1"/>
    </source>
</evidence>
<keyword evidence="2 4" id="KW-0472">Membrane</keyword>
<dbReference type="InterPro" id="IPR009282">
    <property type="entry name" value="DUF937"/>
</dbReference>
<evidence type="ECO:0000256" key="5">
    <source>
        <dbReference type="SAM" id="MobiDB-lite"/>
    </source>
</evidence>
<dbReference type="Gene3D" id="3.40.1520.20">
    <property type="match status" value="1"/>
</dbReference>
<dbReference type="Proteomes" id="UP001432017">
    <property type="component" value="Unassembled WGS sequence"/>
</dbReference>
<accession>A0ABU7ZII1</accession>
<dbReference type="InterPro" id="IPR050330">
    <property type="entry name" value="Bact_OuterMem_StrucFunc"/>
</dbReference>
<evidence type="ECO:0000256" key="3">
    <source>
        <dbReference type="ARBA" id="ARBA00023237"/>
    </source>
</evidence>
<dbReference type="PANTHER" id="PTHR30329:SF21">
    <property type="entry name" value="LIPOPROTEIN YIAD-RELATED"/>
    <property type="match status" value="1"/>
</dbReference>